<keyword evidence="3" id="KW-1185">Reference proteome</keyword>
<accession>A0A6A4PAB3</accession>
<dbReference type="PANTHER" id="PTHR35466">
    <property type="entry name" value="SERINE/ARGININE REPETITIVE MATRIX PROTEIN 1"/>
    <property type="match status" value="1"/>
</dbReference>
<dbReference type="InterPro" id="IPR007789">
    <property type="entry name" value="DUF688"/>
</dbReference>
<feature type="region of interest" description="Disordered" evidence="1">
    <location>
        <begin position="19"/>
        <end position="46"/>
    </location>
</feature>
<gene>
    <name evidence="2" type="ORF">Lalb_Chr17g0343611</name>
</gene>
<evidence type="ECO:0000256" key="1">
    <source>
        <dbReference type="SAM" id="MobiDB-lite"/>
    </source>
</evidence>
<evidence type="ECO:0000313" key="2">
    <source>
        <dbReference type="EMBL" id="KAE9595897.1"/>
    </source>
</evidence>
<organism evidence="2 3">
    <name type="scientific">Lupinus albus</name>
    <name type="common">White lupine</name>
    <name type="synonym">Lupinus termis</name>
    <dbReference type="NCBI Taxonomy" id="3870"/>
    <lineage>
        <taxon>Eukaryota</taxon>
        <taxon>Viridiplantae</taxon>
        <taxon>Streptophyta</taxon>
        <taxon>Embryophyta</taxon>
        <taxon>Tracheophyta</taxon>
        <taxon>Spermatophyta</taxon>
        <taxon>Magnoliopsida</taxon>
        <taxon>eudicotyledons</taxon>
        <taxon>Gunneridae</taxon>
        <taxon>Pentapetalae</taxon>
        <taxon>rosids</taxon>
        <taxon>fabids</taxon>
        <taxon>Fabales</taxon>
        <taxon>Fabaceae</taxon>
        <taxon>Papilionoideae</taxon>
        <taxon>50 kb inversion clade</taxon>
        <taxon>genistoids sensu lato</taxon>
        <taxon>core genistoids</taxon>
        <taxon>Genisteae</taxon>
        <taxon>Lupinus</taxon>
    </lineage>
</organism>
<protein>
    <submittedName>
        <fullName evidence="2">Uncharacterized protein</fullName>
    </submittedName>
</protein>
<comment type="caution">
    <text evidence="2">The sequence shown here is derived from an EMBL/GenBank/DDBJ whole genome shotgun (WGS) entry which is preliminary data.</text>
</comment>
<dbReference type="Proteomes" id="UP000447434">
    <property type="component" value="Chromosome 17"/>
</dbReference>
<sequence>MGSDDYSFKRPGAVPFKWEIKPGLPKLQHQHQEQDHDQHNLSLPSPKLTPPPSWFNVFSPEDPCSRSIRRTHSARFERSNSLPLSCFLSPSLRPFSSGKMNRKHGVEPNYGSDLQRSLSSRSLRSLFYDSVPSSSSISNNQSLNRTVSKAGWAGFGPLLLSLVTRGLDSE</sequence>
<feature type="compositionally biased region" description="Basic and acidic residues" evidence="1">
    <location>
        <begin position="30"/>
        <end position="39"/>
    </location>
</feature>
<evidence type="ECO:0000313" key="3">
    <source>
        <dbReference type="Proteomes" id="UP000447434"/>
    </source>
</evidence>
<dbReference type="PANTHER" id="PTHR35466:SF4">
    <property type="entry name" value="EXPRESSED PROTEIN"/>
    <property type="match status" value="1"/>
</dbReference>
<proteinExistence type="predicted"/>
<name>A0A6A4PAB3_LUPAL</name>
<dbReference type="EMBL" id="WOCE01000017">
    <property type="protein sequence ID" value="KAE9595897.1"/>
    <property type="molecule type" value="Genomic_DNA"/>
</dbReference>
<dbReference type="Pfam" id="PF05097">
    <property type="entry name" value="DUF688"/>
    <property type="match status" value="1"/>
</dbReference>
<dbReference type="AlphaFoldDB" id="A0A6A4PAB3"/>
<reference evidence="3" key="1">
    <citation type="journal article" date="2020" name="Nat. Commun.">
        <title>Genome sequence of the cluster root forming white lupin.</title>
        <authorList>
            <person name="Hufnagel B."/>
            <person name="Marques A."/>
            <person name="Soriano A."/>
            <person name="Marques L."/>
            <person name="Divol F."/>
            <person name="Doumas P."/>
            <person name="Sallet E."/>
            <person name="Mancinotti D."/>
            <person name="Carrere S."/>
            <person name="Marande W."/>
            <person name="Arribat S."/>
            <person name="Keller J."/>
            <person name="Huneau C."/>
            <person name="Blein T."/>
            <person name="Aime D."/>
            <person name="Laguerre M."/>
            <person name="Taylor J."/>
            <person name="Schubert V."/>
            <person name="Nelson M."/>
            <person name="Geu-Flores F."/>
            <person name="Crespi M."/>
            <person name="Gallardo-Guerrero K."/>
            <person name="Delaux P.-M."/>
            <person name="Salse J."/>
            <person name="Berges H."/>
            <person name="Guyot R."/>
            <person name="Gouzy J."/>
            <person name="Peret B."/>
        </authorList>
    </citation>
    <scope>NUCLEOTIDE SEQUENCE [LARGE SCALE GENOMIC DNA]</scope>
    <source>
        <strain evidence="3">cv. Amiga</strain>
    </source>
</reference>